<feature type="domain" description="Tyr recombinase" evidence="4">
    <location>
        <begin position="173"/>
        <end position="385"/>
    </location>
</feature>
<dbReference type="Proteomes" id="UP000824261">
    <property type="component" value="Unassembled WGS sequence"/>
</dbReference>
<evidence type="ECO:0000256" key="2">
    <source>
        <dbReference type="ARBA" id="ARBA00023125"/>
    </source>
</evidence>
<evidence type="ECO:0000259" key="4">
    <source>
        <dbReference type="PROSITE" id="PS51898"/>
    </source>
</evidence>
<dbReference type="PANTHER" id="PTHR30349:SF64">
    <property type="entry name" value="PROPHAGE INTEGRASE INTD-RELATED"/>
    <property type="match status" value="1"/>
</dbReference>
<dbReference type="GO" id="GO:0015074">
    <property type="term" value="P:DNA integration"/>
    <property type="evidence" value="ECO:0007669"/>
    <property type="project" value="InterPro"/>
</dbReference>
<dbReference type="PROSITE" id="PS51898">
    <property type="entry name" value="TYR_RECOMBINASE"/>
    <property type="match status" value="1"/>
</dbReference>
<dbReference type="PANTHER" id="PTHR30349">
    <property type="entry name" value="PHAGE INTEGRASE-RELATED"/>
    <property type="match status" value="1"/>
</dbReference>
<dbReference type="CDD" id="cd01189">
    <property type="entry name" value="INT_ICEBs1_C_like"/>
    <property type="match status" value="1"/>
</dbReference>
<protein>
    <submittedName>
        <fullName evidence="5">Site-specific integrase</fullName>
    </submittedName>
</protein>
<dbReference type="Pfam" id="PF00589">
    <property type="entry name" value="Phage_integrase"/>
    <property type="match status" value="1"/>
</dbReference>
<dbReference type="InterPro" id="IPR010998">
    <property type="entry name" value="Integrase_recombinase_N"/>
</dbReference>
<accession>A0A9D1A066</accession>
<dbReference type="InterPro" id="IPR013762">
    <property type="entry name" value="Integrase-like_cat_sf"/>
</dbReference>
<keyword evidence="2" id="KW-0238">DNA-binding</keyword>
<reference evidence="5" key="2">
    <citation type="journal article" date="2021" name="PeerJ">
        <title>Extensive microbial diversity within the chicken gut microbiome revealed by metagenomics and culture.</title>
        <authorList>
            <person name="Gilroy R."/>
            <person name="Ravi A."/>
            <person name="Getino M."/>
            <person name="Pursley I."/>
            <person name="Horton D.L."/>
            <person name="Alikhan N.F."/>
            <person name="Baker D."/>
            <person name="Gharbi K."/>
            <person name="Hall N."/>
            <person name="Watson M."/>
            <person name="Adriaenssens E.M."/>
            <person name="Foster-Nyarko E."/>
            <person name="Jarju S."/>
            <person name="Secka A."/>
            <person name="Antonio M."/>
            <person name="Oren A."/>
            <person name="Chaudhuri R.R."/>
            <person name="La Ragione R."/>
            <person name="Hildebrand F."/>
            <person name="Pallen M.J."/>
        </authorList>
    </citation>
    <scope>NUCLEOTIDE SEQUENCE</scope>
    <source>
        <strain evidence="5">ChiGjej1B1-2707</strain>
    </source>
</reference>
<evidence type="ECO:0000313" key="5">
    <source>
        <dbReference type="EMBL" id="HIR01785.1"/>
    </source>
</evidence>
<reference evidence="5" key="1">
    <citation type="submission" date="2020-10" db="EMBL/GenBank/DDBJ databases">
        <authorList>
            <person name="Gilroy R."/>
        </authorList>
    </citation>
    <scope>NUCLEOTIDE SEQUENCE</scope>
    <source>
        <strain evidence="5">ChiGjej1B1-2707</strain>
    </source>
</reference>
<dbReference type="Gene3D" id="1.10.443.10">
    <property type="entry name" value="Intergrase catalytic core"/>
    <property type="match status" value="1"/>
</dbReference>
<dbReference type="AlphaFoldDB" id="A0A9D1A066"/>
<dbReference type="GO" id="GO:0006310">
    <property type="term" value="P:DNA recombination"/>
    <property type="evidence" value="ECO:0007669"/>
    <property type="project" value="UniProtKB-KW"/>
</dbReference>
<comment type="similarity">
    <text evidence="1">Belongs to the 'phage' integrase family.</text>
</comment>
<dbReference type="EMBL" id="DVGB01000073">
    <property type="protein sequence ID" value="HIR01785.1"/>
    <property type="molecule type" value="Genomic_DNA"/>
</dbReference>
<organism evidence="5 6">
    <name type="scientific">Candidatus Aveggerthella stercoripullorum</name>
    <dbReference type="NCBI Taxonomy" id="2840688"/>
    <lineage>
        <taxon>Bacteria</taxon>
        <taxon>Bacillati</taxon>
        <taxon>Actinomycetota</taxon>
        <taxon>Coriobacteriia</taxon>
        <taxon>Eggerthellales</taxon>
        <taxon>Eggerthellaceae</taxon>
        <taxon>Eggerthellaceae incertae sedis</taxon>
        <taxon>Candidatus Aveggerthella</taxon>
    </lineage>
</organism>
<dbReference type="InterPro" id="IPR002104">
    <property type="entry name" value="Integrase_catalytic"/>
</dbReference>
<dbReference type="GO" id="GO:0003677">
    <property type="term" value="F:DNA binding"/>
    <property type="evidence" value="ECO:0007669"/>
    <property type="project" value="UniProtKB-KW"/>
</dbReference>
<evidence type="ECO:0000313" key="6">
    <source>
        <dbReference type="Proteomes" id="UP000824261"/>
    </source>
</evidence>
<dbReference type="InterPro" id="IPR050090">
    <property type="entry name" value="Tyrosine_recombinase_XerCD"/>
</dbReference>
<evidence type="ECO:0000256" key="1">
    <source>
        <dbReference type="ARBA" id="ARBA00008857"/>
    </source>
</evidence>
<comment type="caution">
    <text evidence="5">The sequence shown here is derived from an EMBL/GenBank/DDBJ whole genome shotgun (WGS) entry which is preliminary data.</text>
</comment>
<sequence>MHVVRGNGSIERRGPNTWRIRLAIGKDPVTGKYRQVSRTIHGSKADAIRAREKLRHEVEAGIDTEAGRMLFSEFAAEFIENRLTGGTIKEVTIAGDRMIIKRLLRYFGNIELRDFSVPLLIRAQVQMREDGFSQTMLHTTMRKLSQILKQAVRYDFIPSNPCDKIDIPRIAERSLTVLDAEGVRHLLNVLEQREKKLRHEEVGPCRALLERSRLMACHLAIATGMRRGEILGLTWKGVNLETGTLRITQQYSTDAVLRPPKTRSGIRAISLDAGILARLRSWKAWQEETMGGLRIPFTPDTPVVANTVGDHANPGDFTMWWIGVREEAGFPRLRFHDLRHTQATLLIGNGVDIKTVQGRLGHSKAATTLDIYAGALPENDRKAAELLRTIITEQKQ</sequence>
<dbReference type="Gene3D" id="1.10.150.130">
    <property type="match status" value="1"/>
</dbReference>
<dbReference type="SUPFAM" id="SSF56349">
    <property type="entry name" value="DNA breaking-rejoining enzymes"/>
    <property type="match status" value="1"/>
</dbReference>
<proteinExistence type="inferred from homology"/>
<keyword evidence="3" id="KW-0233">DNA recombination</keyword>
<gene>
    <name evidence="5" type="ORF">IAA69_05940</name>
</gene>
<evidence type="ECO:0000256" key="3">
    <source>
        <dbReference type="ARBA" id="ARBA00023172"/>
    </source>
</evidence>
<name>A0A9D1A066_9ACTN</name>
<dbReference type="InterPro" id="IPR011010">
    <property type="entry name" value="DNA_brk_join_enz"/>
</dbReference>